<dbReference type="Proteomes" id="UP001232343">
    <property type="component" value="Unassembled WGS sequence"/>
</dbReference>
<evidence type="ECO:0000256" key="1">
    <source>
        <dbReference type="SAM" id="MobiDB-lite"/>
    </source>
</evidence>
<reference evidence="3 4" key="1">
    <citation type="submission" date="2023-07" db="EMBL/GenBank/DDBJ databases">
        <title>Genomic Encyclopedia of Type Strains, Phase IV (KMG-IV): sequencing the most valuable type-strain genomes for metagenomic binning, comparative biology and taxonomic classification.</title>
        <authorList>
            <person name="Goeker M."/>
        </authorList>
    </citation>
    <scope>NUCLEOTIDE SEQUENCE [LARGE SCALE GENOMIC DNA]</scope>
    <source>
        <strain evidence="3 4">DSM 27848</strain>
    </source>
</reference>
<evidence type="ECO:0000313" key="3">
    <source>
        <dbReference type="EMBL" id="MDQ0342370.1"/>
    </source>
</evidence>
<accession>A0ABU0D1U5</accession>
<protein>
    <submittedName>
        <fullName evidence="3">Type IV pilus assembly protein PilO</fullName>
    </submittedName>
</protein>
<feature type="transmembrane region" description="Helical" evidence="2">
    <location>
        <begin position="12"/>
        <end position="30"/>
    </location>
</feature>
<keyword evidence="2" id="KW-0472">Membrane</keyword>
<comment type="caution">
    <text evidence="3">The sequence shown here is derived from an EMBL/GenBank/DDBJ whole genome shotgun (WGS) entry which is preliminary data.</text>
</comment>
<proteinExistence type="predicted"/>
<dbReference type="RefSeq" id="WP_244680533.1">
    <property type="nucleotide sequence ID" value="NZ_JALIRM010000001.1"/>
</dbReference>
<keyword evidence="2" id="KW-1133">Transmembrane helix</keyword>
<sequence>MPLQWIKNKWFIIFIAISIILFFLLSIYFVQYRPVTTQVKTLENELRTDEKMLAVLEGKTANKQKNTAESSFSLQKRIPVKPLTDQLILDIEKAETVSNVFIKDMSISEVVQDNQVGLGQSEPSMEIKDGDEAKEWNQLSDVEKVTLSLSLEAQNYFDFEAFLNFLEGQNRIVQVEQISVTAPMEMTKIVDLQEPLRFNVTISAFYIPSLKDIIDQAPKIDSPPPANKKDPFNNFPVTKREKK</sequence>
<dbReference type="Gene3D" id="3.30.70.60">
    <property type="match status" value="1"/>
</dbReference>
<keyword evidence="2" id="KW-0812">Transmembrane</keyword>
<dbReference type="InterPro" id="IPR014717">
    <property type="entry name" value="Transl_elong_EF1B/ribsomal_bS6"/>
</dbReference>
<dbReference type="EMBL" id="JAUSUO010000001">
    <property type="protein sequence ID" value="MDQ0342370.1"/>
    <property type="molecule type" value="Genomic_DNA"/>
</dbReference>
<feature type="region of interest" description="Disordered" evidence="1">
    <location>
        <begin position="218"/>
        <end position="243"/>
    </location>
</feature>
<evidence type="ECO:0000313" key="4">
    <source>
        <dbReference type="Proteomes" id="UP001232343"/>
    </source>
</evidence>
<evidence type="ECO:0000256" key="2">
    <source>
        <dbReference type="SAM" id="Phobius"/>
    </source>
</evidence>
<gene>
    <name evidence="3" type="ORF">J2S14_001163</name>
</gene>
<name>A0ABU0D1U5_9BACI</name>
<organism evidence="3 4">
    <name type="scientific">Lederbergia wuyishanensis</name>
    <dbReference type="NCBI Taxonomy" id="1347903"/>
    <lineage>
        <taxon>Bacteria</taxon>
        <taxon>Bacillati</taxon>
        <taxon>Bacillota</taxon>
        <taxon>Bacilli</taxon>
        <taxon>Bacillales</taxon>
        <taxon>Bacillaceae</taxon>
        <taxon>Lederbergia</taxon>
    </lineage>
</organism>
<keyword evidence="4" id="KW-1185">Reference proteome</keyword>